<feature type="region of interest" description="Disordered" evidence="1">
    <location>
        <begin position="217"/>
        <end position="250"/>
    </location>
</feature>
<keyword evidence="2" id="KW-0812">Transmembrane</keyword>
<accession>A0A498GYV4</accession>
<dbReference type="Proteomes" id="UP000290932">
    <property type="component" value="Unassembled WGS sequence"/>
</dbReference>
<dbReference type="AlphaFoldDB" id="A0A498GYV4"/>
<gene>
    <name evidence="3" type="ORF">ABH15_10920</name>
</gene>
<evidence type="ECO:0000313" key="4">
    <source>
        <dbReference type="Proteomes" id="UP000290932"/>
    </source>
</evidence>
<feature type="transmembrane region" description="Helical" evidence="2">
    <location>
        <begin position="30"/>
        <end position="52"/>
    </location>
</feature>
<evidence type="ECO:0000256" key="2">
    <source>
        <dbReference type="SAM" id="Phobius"/>
    </source>
</evidence>
<evidence type="ECO:0000313" key="3">
    <source>
        <dbReference type="EMBL" id="RXE55285.1"/>
    </source>
</evidence>
<feature type="compositionally biased region" description="Acidic residues" evidence="1">
    <location>
        <begin position="309"/>
        <end position="328"/>
    </location>
</feature>
<evidence type="ECO:0000256" key="1">
    <source>
        <dbReference type="SAM" id="MobiDB-lite"/>
    </source>
</evidence>
<keyword evidence="4" id="KW-1185">Reference proteome</keyword>
<dbReference type="EMBL" id="LHQS01000003">
    <property type="protein sequence ID" value="RXE55285.1"/>
    <property type="molecule type" value="Genomic_DNA"/>
</dbReference>
<keyword evidence="2" id="KW-0472">Membrane</keyword>
<comment type="caution">
    <text evidence="3">The sequence shown here is derived from an EMBL/GenBank/DDBJ whole genome shotgun (WGS) entry which is preliminary data.</text>
</comment>
<feature type="region of interest" description="Disordered" evidence="1">
    <location>
        <begin position="291"/>
        <end position="328"/>
    </location>
</feature>
<organism evidence="3 4">
    <name type="scientific">Methanoculleus taiwanensis</name>
    <dbReference type="NCBI Taxonomy" id="1550565"/>
    <lineage>
        <taxon>Archaea</taxon>
        <taxon>Methanobacteriati</taxon>
        <taxon>Methanobacteriota</taxon>
        <taxon>Stenosarchaea group</taxon>
        <taxon>Methanomicrobia</taxon>
        <taxon>Methanomicrobiales</taxon>
        <taxon>Methanomicrobiaceae</taxon>
        <taxon>Methanoculleus</taxon>
    </lineage>
</organism>
<protein>
    <submittedName>
        <fullName evidence="3">Uncharacterized protein</fullName>
    </submittedName>
</protein>
<dbReference type="RefSeq" id="WP_128694440.1">
    <property type="nucleotide sequence ID" value="NZ_LHQS01000003.1"/>
</dbReference>
<dbReference type="OrthoDB" id="107745at2157"/>
<name>A0A498GYV4_9EURY</name>
<reference evidence="3 4" key="1">
    <citation type="journal article" date="2015" name="Int. J. Syst. Evol. Microbiol.">
        <title>Methanoculleus taiwanensis sp. nov., a methanogen isolated from deep marine sediment at the deformation front area near Taiwan.</title>
        <authorList>
            <person name="Weng C.Y."/>
            <person name="Chen S.C."/>
            <person name="Lai M.C."/>
            <person name="Wu S.Y."/>
            <person name="Lin S."/>
            <person name="Yang T.F."/>
            <person name="Chen P.C."/>
        </authorList>
    </citation>
    <scope>NUCLEOTIDE SEQUENCE [LARGE SCALE GENOMIC DNA]</scope>
    <source>
        <strain evidence="3 4">CYW4</strain>
    </source>
</reference>
<keyword evidence="2" id="KW-1133">Transmembrane helix</keyword>
<sequence>MKEKFRRPVLFLVTVTAGSLLILFDIPPIVIIAGTVLAGFLMLLGTGALPVADLHPSRLAASVRVAMRRRKAHAPKPTKASAKASRRIPDIRGALQQVVAILAAFIASLKKTVVKSRAPEHEKRAELGKIDEMLDKAIHDPIEEPESVVAPTAGRGRVDDPLSALDELDTSSLDDLDLDGEVSRIASKFSTGQVSALSAEDESAVSDILKAHQDELDDLDLPPDFDLGSEPSEGFPSAPAAPKERARLASMPAPEAALPVDMLGGLESDAVGDILGGELGDLDEIDLDEIEIEDESGSGAGGLAAFIPEPEEPDEEEVEEEEEPEDFDMVSFASGGLADDDLLAELKSDVKKRKAVEDVSLLRDLKGMKFSGKELADEMEDLLRAMRPKH</sequence>
<proteinExistence type="predicted"/>